<protein>
    <submittedName>
        <fullName evidence="4">Polyphosphate kinase 2 family protein</fullName>
    </submittedName>
</protein>
<dbReference type="InterPro" id="IPR016898">
    <property type="entry name" value="Polyphosphate_phosphotransfera"/>
</dbReference>
<accession>A0A951QLE8</accession>
<evidence type="ECO:0000313" key="5">
    <source>
        <dbReference type="Proteomes" id="UP000729701"/>
    </source>
</evidence>
<dbReference type="SUPFAM" id="SSF52540">
    <property type="entry name" value="P-loop containing nucleoside triphosphate hydrolases"/>
    <property type="match status" value="1"/>
</dbReference>
<organism evidence="4 5">
    <name type="scientific">Cyanomargarita calcarea GSE-NOS-MK-12-04C</name>
    <dbReference type="NCBI Taxonomy" id="2839659"/>
    <lineage>
        <taxon>Bacteria</taxon>
        <taxon>Bacillati</taxon>
        <taxon>Cyanobacteriota</taxon>
        <taxon>Cyanophyceae</taxon>
        <taxon>Nostocales</taxon>
        <taxon>Cyanomargaritaceae</taxon>
        <taxon>Cyanomargarita</taxon>
    </lineage>
</organism>
<dbReference type="InterPro" id="IPR022488">
    <property type="entry name" value="PPK2-related"/>
</dbReference>
<evidence type="ECO:0000313" key="4">
    <source>
        <dbReference type="EMBL" id="MBW4667878.1"/>
    </source>
</evidence>
<reference evidence="4" key="1">
    <citation type="submission" date="2021-05" db="EMBL/GenBank/DDBJ databases">
        <authorList>
            <person name="Pietrasiak N."/>
            <person name="Ward R."/>
            <person name="Stajich J.E."/>
            <person name="Kurbessoian T."/>
        </authorList>
    </citation>
    <scope>NUCLEOTIDE SEQUENCE</scope>
    <source>
        <strain evidence="4">GSE-NOS-MK-12-04C</strain>
    </source>
</reference>
<keyword evidence="2 4" id="KW-0418">Kinase</keyword>
<evidence type="ECO:0000256" key="2">
    <source>
        <dbReference type="ARBA" id="ARBA00022777"/>
    </source>
</evidence>
<gene>
    <name evidence="4" type="ORF">KME60_10715</name>
</gene>
<dbReference type="GO" id="GO:0008976">
    <property type="term" value="F:polyphosphate kinase activity"/>
    <property type="evidence" value="ECO:0007669"/>
    <property type="project" value="InterPro"/>
</dbReference>
<dbReference type="PIRSF" id="PIRSF028756">
    <property type="entry name" value="PPK2_prd"/>
    <property type="match status" value="1"/>
</dbReference>
<dbReference type="NCBIfam" id="TIGR03709">
    <property type="entry name" value="PPK2_rel_1"/>
    <property type="match status" value="1"/>
</dbReference>
<evidence type="ECO:0000256" key="1">
    <source>
        <dbReference type="ARBA" id="ARBA00022679"/>
    </source>
</evidence>
<dbReference type="InterPro" id="IPR022300">
    <property type="entry name" value="PPK2-rel_1"/>
</dbReference>
<dbReference type="Proteomes" id="UP000729701">
    <property type="component" value="Unassembled WGS sequence"/>
</dbReference>
<dbReference type="PANTHER" id="PTHR34383">
    <property type="entry name" value="POLYPHOSPHATE:AMP PHOSPHOTRANSFERASE-RELATED"/>
    <property type="match status" value="1"/>
</dbReference>
<dbReference type="EMBL" id="JAHHGZ010000009">
    <property type="protein sequence ID" value="MBW4667878.1"/>
    <property type="molecule type" value="Genomic_DNA"/>
</dbReference>
<reference evidence="4" key="2">
    <citation type="journal article" date="2022" name="Microbiol. Resour. Announc.">
        <title>Metagenome Sequencing to Explore Phylogenomics of Terrestrial Cyanobacteria.</title>
        <authorList>
            <person name="Ward R.D."/>
            <person name="Stajich J.E."/>
            <person name="Johansen J.R."/>
            <person name="Huntemann M."/>
            <person name="Clum A."/>
            <person name="Foster B."/>
            <person name="Foster B."/>
            <person name="Roux S."/>
            <person name="Palaniappan K."/>
            <person name="Varghese N."/>
            <person name="Mukherjee S."/>
            <person name="Reddy T.B.K."/>
            <person name="Daum C."/>
            <person name="Copeland A."/>
            <person name="Chen I.A."/>
            <person name="Ivanova N.N."/>
            <person name="Kyrpides N.C."/>
            <person name="Shapiro N."/>
            <person name="Eloe-Fadrosh E.A."/>
            <person name="Pietrasiak N."/>
        </authorList>
    </citation>
    <scope>NUCLEOTIDE SEQUENCE</scope>
    <source>
        <strain evidence="4">GSE-NOS-MK-12-04C</strain>
    </source>
</reference>
<dbReference type="Pfam" id="PF03976">
    <property type="entry name" value="PPK2"/>
    <property type="match status" value="1"/>
</dbReference>
<dbReference type="InterPro" id="IPR027417">
    <property type="entry name" value="P-loop_NTPase"/>
</dbReference>
<comment type="caution">
    <text evidence="4">The sequence shown here is derived from an EMBL/GenBank/DDBJ whole genome shotgun (WGS) entry which is preliminary data.</text>
</comment>
<sequence length="287" mass="33909">MNHDHFFVPPGSKISLKEYDPKYTGNYKEKADAEGKLQTDIQQMQKYQDLLYAQNSFALLLIFQAMDAAGKDSTIKHVMSGVNPQGCQVFSFKSPSTEELDHDYLWRSAKALPERGRIGIFNRSYYEEVLVVRVHPELLKNQNLPHIPEGNLIWKQRFEEINNFEKYLVDNGVIILKFFLNLSKSEQKKRFLERIDLPEKNWKFSASDAQERAFWNDYMHAYEDVFNNTSTPWAPWYIIPSDRKWFTRLAVADIINTKLKELNLKYPTISEEYRIQLFQAKQMLEKF</sequence>
<dbReference type="PANTHER" id="PTHR34383:SF3">
    <property type="entry name" value="POLYPHOSPHATE:AMP PHOSPHOTRANSFERASE"/>
    <property type="match status" value="1"/>
</dbReference>
<name>A0A951QLE8_9CYAN</name>
<dbReference type="Gene3D" id="3.40.50.300">
    <property type="entry name" value="P-loop containing nucleotide triphosphate hydrolases"/>
    <property type="match status" value="1"/>
</dbReference>
<evidence type="ECO:0000259" key="3">
    <source>
        <dbReference type="Pfam" id="PF03976"/>
    </source>
</evidence>
<dbReference type="GO" id="GO:0006797">
    <property type="term" value="P:polyphosphate metabolic process"/>
    <property type="evidence" value="ECO:0007669"/>
    <property type="project" value="InterPro"/>
</dbReference>
<feature type="domain" description="Polyphosphate kinase-2-related" evidence="3">
    <location>
        <begin position="30"/>
        <end position="262"/>
    </location>
</feature>
<proteinExistence type="predicted"/>
<dbReference type="AlphaFoldDB" id="A0A951QLE8"/>
<keyword evidence="1" id="KW-0808">Transferase</keyword>